<keyword evidence="5" id="KW-1185">Reference proteome</keyword>
<dbReference type="GO" id="GO:0005576">
    <property type="term" value="C:extracellular region"/>
    <property type="evidence" value="ECO:0007669"/>
    <property type="project" value="UniProtKB-SubCell"/>
</dbReference>
<evidence type="ECO:0000256" key="1">
    <source>
        <dbReference type="ARBA" id="ARBA00004613"/>
    </source>
</evidence>
<evidence type="ECO:0000313" key="4">
    <source>
        <dbReference type="EMBL" id="NGO10345.1"/>
    </source>
</evidence>
<feature type="signal peptide" evidence="3">
    <location>
        <begin position="1"/>
        <end position="37"/>
    </location>
</feature>
<evidence type="ECO:0000256" key="3">
    <source>
        <dbReference type="SAM" id="SignalP"/>
    </source>
</evidence>
<comment type="subcellular location">
    <subcellularLocation>
        <location evidence="1">Secreted</location>
    </subcellularLocation>
</comment>
<comment type="caution">
    <text evidence="4">The sequence shown here is derived from an EMBL/GenBank/DDBJ whole genome shotgun (WGS) entry which is preliminary data.</text>
</comment>
<dbReference type="Proteomes" id="UP000472335">
    <property type="component" value="Unassembled WGS sequence"/>
</dbReference>
<keyword evidence="3" id="KW-0732">Signal</keyword>
<proteinExistence type="predicted"/>
<protein>
    <submittedName>
        <fullName evidence="4">Calcium-binding protein</fullName>
    </submittedName>
</protein>
<evidence type="ECO:0000256" key="2">
    <source>
        <dbReference type="ARBA" id="ARBA00022525"/>
    </source>
</evidence>
<dbReference type="PROSITE" id="PS00330">
    <property type="entry name" value="HEMOLYSIN_CALCIUM"/>
    <property type="match status" value="2"/>
</dbReference>
<dbReference type="Gene3D" id="2.150.10.10">
    <property type="entry name" value="Serralysin-like metalloprotease, C-terminal"/>
    <property type="match status" value="1"/>
</dbReference>
<dbReference type="PANTHER" id="PTHR38340">
    <property type="entry name" value="S-LAYER PROTEIN"/>
    <property type="match status" value="1"/>
</dbReference>
<sequence length="285" mass="29186">MRSHLVSRRMLRTASTLTLALGAGLALPTALATTAGAAESSATAEVNSSGWELSYTAAAGQMNNVLVDESFTDGSKETITYVIEDVVPISAGNGCVHPDPADRAKVSCTVAALDSQSPYATMRMDLGDVWDSVAITNSTDQAFHTNAIDLGPGNDRLTHTGPVDGNAVRGGAGDDIITAGVAAMVFGDDGNDTITTNGDITQGGAGNDLIQGGPDTQFLYGDDGNDTLRGGDGDDLLYGGRGNDILYGDSGFDQIWGNTGDDELYGGPDTDTLSGGAGRNIVVQD</sequence>
<organism evidence="4 5">
    <name type="scientific">Streptomyces scabichelini</name>
    <dbReference type="NCBI Taxonomy" id="2711217"/>
    <lineage>
        <taxon>Bacteria</taxon>
        <taxon>Bacillati</taxon>
        <taxon>Actinomycetota</taxon>
        <taxon>Actinomycetes</taxon>
        <taxon>Kitasatosporales</taxon>
        <taxon>Streptomycetaceae</taxon>
        <taxon>Streptomyces</taxon>
    </lineage>
</organism>
<accession>A0A6G4V8X0</accession>
<dbReference type="PROSITE" id="PS51318">
    <property type="entry name" value="TAT"/>
    <property type="match status" value="1"/>
</dbReference>
<dbReference type="PANTHER" id="PTHR38340:SF1">
    <property type="entry name" value="S-LAYER PROTEIN"/>
    <property type="match status" value="1"/>
</dbReference>
<feature type="chain" id="PRO_5026233925" evidence="3">
    <location>
        <begin position="38"/>
        <end position="285"/>
    </location>
</feature>
<gene>
    <name evidence="4" type="ORF">G5C60_22840</name>
</gene>
<dbReference type="AlphaFoldDB" id="A0A6G4V8X0"/>
<dbReference type="EMBL" id="JAAKZY010000072">
    <property type="protein sequence ID" value="NGO10345.1"/>
    <property type="molecule type" value="Genomic_DNA"/>
</dbReference>
<dbReference type="RefSeq" id="WP_165262232.1">
    <property type="nucleotide sequence ID" value="NZ_JAAKZY010000072.1"/>
</dbReference>
<dbReference type="GO" id="GO:0005509">
    <property type="term" value="F:calcium ion binding"/>
    <property type="evidence" value="ECO:0007669"/>
    <property type="project" value="InterPro"/>
</dbReference>
<keyword evidence="2" id="KW-0964">Secreted</keyword>
<evidence type="ECO:0000313" key="5">
    <source>
        <dbReference type="Proteomes" id="UP000472335"/>
    </source>
</evidence>
<dbReference type="InterPro" id="IPR011049">
    <property type="entry name" value="Serralysin-like_metalloprot_C"/>
</dbReference>
<dbReference type="InterPro" id="IPR050557">
    <property type="entry name" value="RTX_toxin/Mannuronan_C5-epim"/>
</dbReference>
<dbReference type="InterPro" id="IPR006311">
    <property type="entry name" value="TAT_signal"/>
</dbReference>
<dbReference type="SUPFAM" id="SSF51120">
    <property type="entry name" value="beta-Roll"/>
    <property type="match status" value="1"/>
</dbReference>
<dbReference type="InterPro" id="IPR018511">
    <property type="entry name" value="Hemolysin-typ_Ca-bd_CS"/>
</dbReference>
<dbReference type="PRINTS" id="PR00313">
    <property type="entry name" value="CABNDNGRPT"/>
</dbReference>
<reference evidence="4 5" key="1">
    <citation type="submission" date="2020-02" db="EMBL/GenBank/DDBJ databases">
        <title>Whole-genome analyses of novel actinobacteria.</title>
        <authorList>
            <person name="Sahin N."/>
            <person name="Gencbay T."/>
        </authorList>
    </citation>
    <scope>NUCLEOTIDE SEQUENCE [LARGE SCALE GENOMIC DNA]</scope>
    <source>
        <strain evidence="4 5">HC44</strain>
    </source>
</reference>
<dbReference type="InterPro" id="IPR001343">
    <property type="entry name" value="Hemolysn_Ca-bd"/>
</dbReference>
<name>A0A6G4V8X0_9ACTN</name>
<dbReference type="Pfam" id="PF00353">
    <property type="entry name" value="HemolysinCabind"/>
    <property type="match status" value="3"/>
</dbReference>